<dbReference type="Gene3D" id="3.40.50.1820">
    <property type="entry name" value="alpha/beta hydrolase"/>
    <property type="match status" value="1"/>
</dbReference>
<comment type="caution">
    <text evidence="1">The sequence shown here is derived from an EMBL/GenBank/DDBJ whole genome shotgun (WGS) entry which is preliminary data.</text>
</comment>
<dbReference type="SUPFAM" id="SSF53474">
    <property type="entry name" value="alpha/beta-Hydrolases"/>
    <property type="match status" value="1"/>
</dbReference>
<reference evidence="1 2" key="1">
    <citation type="submission" date="2020-05" db="EMBL/GenBank/DDBJ databases">
        <title>MicrobeNet Type strains.</title>
        <authorList>
            <person name="Nicholson A.C."/>
        </authorList>
    </citation>
    <scope>NUCLEOTIDE SEQUENCE [LARGE SCALE GENOMIC DNA]</scope>
    <source>
        <strain evidence="1 2">JCM 3224</strain>
    </source>
</reference>
<sequence length="389" mass="41105">MKIGALVPFRRSRRGSTASTTACPYRPAITGALLTPRARVRALLLAPIVAFACTLPVTAGPATAGPPPDPVTGSGTLVSTPVSENGSKISAYEIVDARTLKITVRSAAMSREVVVVVQRPADTSEPRPVLYLLNGAGGGQDTATWRRNTDATQFFADKDVNVVQLIGGGFTYYTDWRAPDPVLGTNMWRTFLTEELPPIVDGALGTNGIRAIAGMSMSGTSVLQLPIAAPGLYRAVAAYSGCARISDRIGQQFVKLVVAAGGGDAENMYGPPEDPMWAANDPYVNADGLRGLELYLFNGTGLPGPRDTPGEVRSLGPADGGLIQQLVFGGIIEAATDWCTRSLVAKLGELDIPVTADLLQTGTHSWGYWEDALKKSWPVLARGLELPEN</sequence>
<dbReference type="Proteomes" id="UP000586827">
    <property type="component" value="Unassembled WGS sequence"/>
</dbReference>
<dbReference type="Pfam" id="PF00756">
    <property type="entry name" value="Esterase"/>
    <property type="match status" value="1"/>
</dbReference>
<evidence type="ECO:0000313" key="2">
    <source>
        <dbReference type="Proteomes" id="UP000586827"/>
    </source>
</evidence>
<dbReference type="PANTHER" id="PTHR48098:SF1">
    <property type="entry name" value="DIACYLGLYCEROL ACYLTRANSFERASE_MYCOLYLTRANSFERASE AG85A"/>
    <property type="match status" value="1"/>
</dbReference>
<protein>
    <submittedName>
        <fullName evidence="1">Esterase family protein</fullName>
    </submittedName>
</protein>
<name>A0A849C723_9NOCA</name>
<dbReference type="InterPro" id="IPR029058">
    <property type="entry name" value="AB_hydrolase_fold"/>
</dbReference>
<dbReference type="EMBL" id="JABELX010000007">
    <property type="protein sequence ID" value="NNH72135.1"/>
    <property type="molecule type" value="Genomic_DNA"/>
</dbReference>
<organism evidence="1 2">
    <name type="scientific">Nocardia uniformis</name>
    <dbReference type="NCBI Taxonomy" id="53432"/>
    <lineage>
        <taxon>Bacteria</taxon>
        <taxon>Bacillati</taxon>
        <taxon>Actinomycetota</taxon>
        <taxon>Actinomycetes</taxon>
        <taxon>Mycobacteriales</taxon>
        <taxon>Nocardiaceae</taxon>
        <taxon>Nocardia</taxon>
    </lineage>
</organism>
<dbReference type="PANTHER" id="PTHR48098">
    <property type="entry name" value="ENTEROCHELIN ESTERASE-RELATED"/>
    <property type="match status" value="1"/>
</dbReference>
<dbReference type="AlphaFoldDB" id="A0A849C723"/>
<gene>
    <name evidence="1" type="ORF">HLB23_20110</name>
</gene>
<keyword evidence="2" id="KW-1185">Reference proteome</keyword>
<dbReference type="InterPro" id="IPR000801">
    <property type="entry name" value="Esterase-like"/>
</dbReference>
<dbReference type="InterPro" id="IPR050583">
    <property type="entry name" value="Mycobacterial_A85_antigen"/>
</dbReference>
<accession>A0A849C723</accession>
<evidence type="ECO:0000313" key="1">
    <source>
        <dbReference type="EMBL" id="NNH72135.1"/>
    </source>
</evidence>
<dbReference type="GO" id="GO:0016747">
    <property type="term" value="F:acyltransferase activity, transferring groups other than amino-acyl groups"/>
    <property type="evidence" value="ECO:0007669"/>
    <property type="project" value="TreeGrafter"/>
</dbReference>
<proteinExistence type="predicted"/>